<feature type="chain" id="PRO_5011584522" evidence="2">
    <location>
        <begin position="21"/>
        <end position="195"/>
    </location>
</feature>
<keyword evidence="5" id="KW-1185">Reference proteome</keyword>
<reference evidence="4 5" key="1">
    <citation type="submission" date="2016-10" db="EMBL/GenBank/DDBJ databases">
        <authorList>
            <person name="de Groot N.N."/>
        </authorList>
    </citation>
    <scope>NUCLEOTIDE SEQUENCE [LARGE SCALE GENOMIC DNA]</scope>
    <source>
        <strain evidence="4 5">DSM 21019</strain>
    </source>
</reference>
<proteinExistence type="predicted"/>
<dbReference type="Pfam" id="PF13505">
    <property type="entry name" value="OMP_b-brl"/>
    <property type="match status" value="1"/>
</dbReference>
<accession>A0A1I6H4H8</accession>
<gene>
    <name evidence="4" type="ORF">SAMN04490243_2242</name>
</gene>
<evidence type="ECO:0000256" key="2">
    <source>
        <dbReference type="SAM" id="SignalP"/>
    </source>
</evidence>
<evidence type="ECO:0000256" key="1">
    <source>
        <dbReference type="ARBA" id="ARBA00022729"/>
    </source>
</evidence>
<evidence type="ECO:0000259" key="3">
    <source>
        <dbReference type="Pfam" id="PF13505"/>
    </source>
</evidence>
<dbReference type="RefSeq" id="WP_143099967.1">
    <property type="nucleotide sequence ID" value="NZ_FOYQ01000002.1"/>
</dbReference>
<dbReference type="SUPFAM" id="SSF56925">
    <property type="entry name" value="OMPA-like"/>
    <property type="match status" value="1"/>
</dbReference>
<dbReference type="InterPro" id="IPR011250">
    <property type="entry name" value="OMP/PagP_B-barrel"/>
</dbReference>
<dbReference type="InterPro" id="IPR027385">
    <property type="entry name" value="Beta-barrel_OMP"/>
</dbReference>
<name>A0A1I6H4H8_9FLAO</name>
<feature type="signal peptide" evidence="2">
    <location>
        <begin position="1"/>
        <end position="20"/>
    </location>
</feature>
<sequence>MKKSIYLFALVLMTSAFSFAQGTPKIGISGGLLNSNVDFDFTLSSLTATNNTGFYIGLAADIPATDKFHLQPELLYGSAGDLGFVMLPVMAKFYVAGPFHLQAGPQFSFSTTLDDIKNKVGAAIELIDDDYNGSIEDTLKTVGVDFGFGAGFDATDQLTVQARYSFEMTNRYDGPGSGLLTLRAQQFTVGLVYFF</sequence>
<keyword evidence="1 2" id="KW-0732">Signal</keyword>
<feature type="domain" description="Outer membrane protein beta-barrel" evidence="3">
    <location>
        <begin position="7"/>
        <end position="195"/>
    </location>
</feature>
<dbReference type="AlphaFoldDB" id="A0A1I6H4H8"/>
<organism evidence="4 5">
    <name type="scientific">Robiginitalea myxolifaciens</name>
    <dbReference type="NCBI Taxonomy" id="400055"/>
    <lineage>
        <taxon>Bacteria</taxon>
        <taxon>Pseudomonadati</taxon>
        <taxon>Bacteroidota</taxon>
        <taxon>Flavobacteriia</taxon>
        <taxon>Flavobacteriales</taxon>
        <taxon>Flavobacteriaceae</taxon>
        <taxon>Robiginitalea</taxon>
    </lineage>
</organism>
<dbReference type="Proteomes" id="UP000199534">
    <property type="component" value="Unassembled WGS sequence"/>
</dbReference>
<dbReference type="STRING" id="400055.SAMN04490243_2242"/>
<protein>
    <submittedName>
        <fullName evidence="4">Outer membrane protein beta-barrel domain-containing protein</fullName>
    </submittedName>
</protein>
<evidence type="ECO:0000313" key="5">
    <source>
        <dbReference type="Proteomes" id="UP000199534"/>
    </source>
</evidence>
<dbReference type="EMBL" id="FOYQ01000002">
    <property type="protein sequence ID" value="SFR49328.1"/>
    <property type="molecule type" value="Genomic_DNA"/>
</dbReference>
<evidence type="ECO:0000313" key="4">
    <source>
        <dbReference type="EMBL" id="SFR49328.1"/>
    </source>
</evidence>
<dbReference type="OrthoDB" id="947434at2"/>